<feature type="domain" description="Apple" evidence="1">
    <location>
        <begin position="40"/>
        <end position="131"/>
    </location>
</feature>
<sequence length="369" mass="41314">MPSKHKGNVWTILPISKGYLSGHLVFVFVTSTLQLTYGQCIGGTVSFEKIAGTTLREAVQTPLYSIAPSAREADNPVTAECTNRCRASPDCPAFLINYDRRACFALNIISEGRRESLMSSPDKANYFEKICLKASGCERAWAFERVVGKELLGFDDRVIGDIPNKLECQELCLQERVFPCRSGEYDYTLQQCRLSTEDRRSQPSSFRPAIGDVDYFENQCVDNTGGPGQCQYEQKNDLDLQQPDLLRSAFSPEQCRALCDGTRAFICRSFTFQPSAARCWLSSDDVVSVGARALVPRSEVFFYQRSNCLDLKLTCSSEAMKLTLKTLEPFDGRIFAKSAPHKCETYGNRRTSTIFELPLVSENCGGRKE</sequence>
<dbReference type="Gene3D" id="3.50.4.10">
    <property type="entry name" value="Hepatocyte Growth Factor"/>
    <property type="match status" value="2"/>
</dbReference>
<dbReference type="RefSeq" id="XP_013789114.1">
    <property type="nucleotide sequence ID" value="XM_013933660.1"/>
</dbReference>
<dbReference type="PROSITE" id="PS51034">
    <property type="entry name" value="ZP_2"/>
    <property type="match status" value="1"/>
</dbReference>
<dbReference type="Pfam" id="PF14295">
    <property type="entry name" value="PAN_4"/>
    <property type="match status" value="1"/>
</dbReference>
<evidence type="ECO:0000313" key="3">
    <source>
        <dbReference type="Proteomes" id="UP000694941"/>
    </source>
</evidence>
<dbReference type="InterPro" id="IPR052774">
    <property type="entry name" value="Celegans_DevNeuronal_Protein"/>
</dbReference>
<organism evidence="3 4">
    <name type="scientific">Limulus polyphemus</name>
    <name type="common">Atlantic horseshoe crab</name>
    <dbReference type="NCBI Taxonomy" id="6850"/>
    <lineage>
        <taxon>Eukaryota</taxon>
        <taxon>Metazoa</taxon>
        <taxon>Ecdysozoa</taxon>
        <taxon>Arthropoda</taxon>
        <taxon>Chelicerata</taxon>
        <taxon>Merostomata</taxon>
        <taxon>Xiphosura</taxon>
        <taxon>Limulidae</taxon>
        <taxon>Limulus</taxon>
    </lineage>
</organism>
<dbReference type="InterPro" id="IPR003609">
    <property type="entry name" value="Pan_app"/>
</dbReference>
<feature type="domain" description="Apple" evidence="1">
    <location>
        <begin position="137"/>
        <end position="220"/>
    </location>
</feature>
<feature type="non-terminal residue" evidence="4">
    <location>
        <position position="369"/>
    </location>
</feature>
<keyword evidence="3" id="KW-1185">Reference proteome</keyword>
<dbReference type="Proteomes" id="UP000694941">
    <property type="component" value="Unplaced"/>
</dbReference>
<evidence type="ECO:0000259" key="1">
    <source>
        <dbReference type="PROSITE" id="PS50948"/>
    </source>
</evidence>
<proteinExistence type="predicted"/>
<feature type="domain" description="Apple" evidence="1">
    <location>
        <begin position="230"/>
        <end position="308"/>
    </location>
</feature>
<feature type="domain" description="ZP" evidence="2">
    <location>
        <begin position="314"/>
        <end position="369"/>
    </location>
</feature>
<dbReference type="PANTHER" id="PTHR47327:SF1">
    <property type="entry name" value="RE15579P"/>
    <property type="match status" value="1"/>
</dbReference>
<reference evidence="4" key="1">
    <citation type="submission" date="2025-08" db="UniProtKB">
        <authorList>
            <consortium name="RefSeq"/>
        </authorList>
    </citation>
    <scope>IDENTIFICATION</scope>
    <source>
        <tissue evidence="4">Muscle</tissue>
    </source>
</reference>
<gene>
    <name evidence="4" type="primary">LOC106472986</name>
</gene>
<dbReference type="SUPFAM" id="SSF57414">
    <property type="entry name" value="Hairpin loop containing domain-like"/>
    <property type="match status" value="2"/>
</dbReference>
<accession>A0ABM1BUU7</accession>
<evidence type="ECO:0000259" key="2">
    <source>
        <dbReference type="PROSITE" id="PS51034"/>
    </source>
</evidence>
<dbReference type="PANTHER" id="PTHR47327">
    <property type="entry name" value="FI18240P1-RELATED"/>
    <property type="match status" value="1"/>
</dbReference>
<dbReference type="GeneID" id="106472986"/>
<evidence type="ECO:0000313" key="4">
    <source>
        <dbReference type="RefSeq" id="XP_013789114.1"/>
    </source>
</evidence>
<dbReference type="SMART" id="SM00473">
    <property type="entry name" value="PAN_AP"/>
    <property type="match status" value="2"/>
</dbReference>
<dbReference type="CDD" id="cd01099">
    <property type="entry name" value="PAN_AP_HGF"/>
    <property type="match status" value="1"/>
</dbReference>
<dbReference type="Pfam" id="PF00024">
    <property type="entry name" value="PAN_1"/>
    <property type="match status" value="2"/>
</dbReference>
<name>A0ABM1BUU7_LIMPO</name>
<protein>
    <submittedName>
        <fullName evidence="4">Uncharacterized protein LOC106472986</fullName>
    </submittedName>
</protein>
<dbReference type="PROSITE" id="PS50948">
    <property type="entry name" value="PAN"/>
    <property type="match status" value="3"/>
</dbReference>
<dbReference type="InterPro" id="IPR001507">
    <property type="entry name" value="ZP_dom"/>
</dbReference>